<evidence type="ECO:0000313" key="3">
    <source>
        <dbReference type="EMBL" id="CAB5225363.1"/>
    </source>
</evidence>
<dbReference type="EMBL" id="LR796557">
    <property type="protein sequence ID" value="CAB4152090.1"/>
    <property type="molecule type" value="Genomic_DNA"/>
</dbReference>
<reference evidence="1" key="1">
    <citation type="submission" date="2020-04" db="EMBL/GenBank/DDBJ databases">
        <authorList>
            <person name="Chiriac C."/>
            <person name="Salcher M."/>
            <person name="Ghai R."/>
            <person name="Kavagutti S V."/>
        </authorList>
    </citation>
    <scope>NUCLEOTIDE SEQUENCE</scope>
</reference>
<name>A0A6J5N480_9CAUD</name>
<proteinExistence type="predicted"/>
<sequence length="80" mass="9451">MSRSKENISYETRSHFIRYLYQEGQRKGAHKDPNFYPELIKFVDTTEGQDAFIKFSRIDQRRVGIPVQSAPQLIKRAFTL</sequence>
<gene>
    <name evidence="1" type="ORF">UFOVP590_50</name>
    <name evidence="2" type="ORF">UFOVP685_34</name>
    <name evidence="3" type="ORF">UFOVP750_18</name>
</gene>
<accession>A0A6J5N480</accession>
<dbReference type="EMBL" id="LR796656">
    <property type="protein sequence ID" value="CAB4157579.1"/>
    <property type="molecule type" value="Genomic_DNA"/>
</dbReference>
<evidence type="ECO:0000313" key="2">
    <source>
        <dbReference type="EMBL" id="CAB4157579.1"/>
    </source>
</evidence>
<protein>
    <submittedName>
        <fullName evidence="1">Uncharacterized protein</fullName>
    </submittedName>
</protein>
<evidence type="ECO:0000313" key="1">
    <source>
        <dbReference type="EMBL" id="CAB4152090.1"/>
    </source>
</evidence>
<dbReference type="EMBL" id="LR798345">
    <property type="protein sequence ID" value="CAB5225363.1"/>
    <property type="molecule type" value="Genomic_DNA"/>
</dbReference>
<organism evidence="1">
    <name type="scientific">uncultured Caudovirales phage</name>
    <dbReference type="NCBI Taxonomy" id="2100421"/>
    <lineage>
        <taxon>Viruses</taxon>
        <taxon>Duplodnaviria</taxon>
        <taxon>Heunggongvirae</taxon>
        <taxon>Uroviricota</taxon>
        <taxon>Caudoviricetes</taxon>
        <taxon>Peduoviridae</taxon>
        <taxon>Maltschvirus</taxon>
        <taxon>Maltschvirus maltsch</taxon>
    </lineage>
</organism>